<reference evidence="3 4" key="1">
    <citation type="submission" date="2017-03" db="EMBL/GenBank/DDBJ databases">
        <title>Genomes of endolithic fungi from Antarctica.</title>
        <authorList>
            <person name="Coleine C."/>
            <person name="Masonjones S."/>
            <person name="Stajich J.E."/>
        </authorList>
    </citation>
    <scope>NUCLEOTIDE SEQUENCE [LARGE SCALE GENOMIC DNA]</scope>
    <source>
        <strain evidence="3 4">CCFEE 6315</strain>
    </source>
</reference>
<feature type="compositionally biased region" description="Low complexity" evidence="1">
    <location>
        <begin position="810"/>
        <end position="819"/>
    </location>
</feature>
<dbReference type="Pfam" id="PF00168">
    <property type="entry name" value="C2"/>
    <property type="match status" value="1"/>
</dbReference>
<name>A0A4U0U8W2_9PEZI</name>
<feature type="compositionally biased region" description="Basic and acidic residues" evidence="1">
    <location>
        <begin position="660"/>
        <end position="669"/>
    </location>
</feature>
<keyword evidence="4" id="KW-1185">Reference proteome</keyword>
<dbReference type="SUPFAM" id="SSF49562">
    <property type="entry name" value="C2 domain (Calcium/lipid-binding domain, CaLB)"/>
    <property type="match status" value="1"/>
</dbReference>
<dbReference type="AlphaFoldDB" id="A0A4U0U8W2"/>
<feature type="compositionally biased region" description="Polar residues" evidence="1">
    <location>
        <begin position="236"/>
        <end position="251"/>
    </location>
</feature>
<dbReference type="InterPro" id="IPR052981">
    <property type="entry name" value="Ingression_C2_domain"/>
</dbReference>
<protein>
    <recommendedName>
        <fullName evidence="2">C2 domain-containing protein</fullName>
    </recommendedName>
</protein>
<feature type="compositionally biased region" description="Polar residues" evidence="1">
    <location>
        <begin position="458"/>
        <end position="469"/>
    </location>
</feature>
<feature type="compositionally biased region" description="Low complexity" evidence="1">
    <location>
        <begin position="381"/>
        <end position="390"/>
    </location>
</feature>
<comment type="caution">
    <text evidence="3">The sequence shown here is derived from an EMBL/GenBank/DDBJ whole genome shotgun (WGS) entry which is preliminary data.</text>
</comment>
<dbReference type="SMART" id="SM00239">
    <property type="entry name" value="C2"/>
    <property type="match status" value="1"/>
</dbReference>
<feature type="compositionally biased region" description="Polar residues" evidence="1">
    <location>
        <begin position="281"/>
        <end position="296"/>
    </location>
</feature>
<evidence type="ECO:0000259" key="2">
    <source>
        <dbReference type="PROSITE" id="PS50004"/>
    </source>
</evidence>
<proteinExistence type="predicted"/>
<gene>
    <name evidence="3" type="ORF">B0A50_02405</name>
</gene>
<accession>A0A4U0U8W2</accession>
<dbReference type="PANTHER" id="PTHR47052:SF3">
    <property type="entry name" value="INGRESSION PROTEIN 1"/>
    <property type="match status" value="1"/>
</dbReference>
<evidence type="ECO:0000313" key="3">
    <source>
        <dbReference type="EMBL" id="TKA30685.1"/>
    </source>
</evidence>
<dbReference type="EMBL" id="NAJL01000010">
    <property type="protein sequence ID" value="TKA30685.1"/>
    <property type="molecule type" value="Genomic_DNA"/>
</dbReference>
<dbReference type="OrthoDB" id="270970at2759"/>
<dbReference type="InterPro" id="IPR035892">
    <property type="entry name" value="C2_domain_sf"/>
</dbReference>
<sequence length="874" mass="94892">MGPNPHTAGIFADMSIDGPEIGTLVLVVDRGRNLPNRRTMGKQSAYCAARLGKEAKKTETDKRGGQTPKWDQELRYTVHDSPDYYGLKLSIFSEDKRTDLVGEAWVNLKDVILPGGGKSDLWQGLNCKGKYAGEIRIELTYYDTRPKPEKGVAAEEEAVMRQSAGGRVKRRPLPSNPNGSHITPDTIPEAAAPGRARHGPRDFSAPPRSRTLPEGSYQHHQLHSLYGHQPLPHTMEPSQNYDDPQGYSEQSPYDDAYGQPDFLPQLPPSNRQRSAVHHRLASQQARPSSVRPQQLLQGGLPHSHSAPIVPQAVAETDTYNDGMHLRTEYPEPIPDVDYQHRQLRQRRMDVPPGWQEEYGDPYGSQQLPAELEAGPPPPPMHSSSAPMVPHFATPPDPRRGSTPPNARHHSVPNVSPLQGGEQGYGSPREAPMRGHHPPRGRSVDDYASSPGGHPYDVTPSSSVPGQQAPSPYGRSPAARAMPHSHSVTNPYGHTPPRPAHPLSQEVARARSPLPAASQPAFEQAQYQRGFRNDGPPFKAHTVSPQPPAASRSMYNLQYPIRAFASSDQSPLSTSRSDPRLSGVAGQGSTSRKSVSPRPSPVDGGSPGGMPFSPDSFDVHNPTARSSPLGASPRAPWHVRPGSSDERGSEQKGPIVGWHGQEIDPSDHLPVDSWAPEPEKKTPTKTYGLGRDRDFGPRSAGGTPTGSPTAANGRLGKDTLVNFRMKTASEAGDAPPPPSSSSAAPGGLRNRLHKRSWNGGGSRSPILPLQEHENFNGVPDPYAQQQEYSRGFMSGSPGYGPPHVPPKLPLQSQQQQQQQQHDYGQDALTREISSIDIGSSSRHGGRPLPPAAQRGVPAPLAYVPVRSHRDRGTYY</sequence>
<dbReference type="InterPro" id="IPR000008">
    <property type="entry name" value="C2_dom"/>
</dbReference>
<organism evidence="3 4">
    <name type="scientific">Salinomyces thailandicus</name>
    <dbReference type="NCBI Taxonomy" id="706561"/>
    <lineage>
        <taxon>Eukaryota</taxon>
        <taxon>Fungi</taxon>
        <taxon>Dikarya</taxon>
        <taxon>Ascomycota</taxon>
        <taxon>Pezizomycotina</taxon>
        <taxon>Dothideomycetes</taxon>
        <taxon>Dothideomycetidae</taxon>
        <taxon>Mycosphaerellales</taxon>
        <taxon>Teratosphaeriaceae</taxon>
        <taxon>Salinomyces</taxon>
    </lineage>
</organism>
<feature type="compositionally biased region" description="Pro residues" evidence="1">
    <location>
        <begin position="798"/>
        <end position="807"/>
    </location>
</feature>
<dbReference type="PANTHER" id="PTHR47052">
    <property type="entry name" value="CONSERVED SERINE PROLINE-RICH PROTEIN (AFU_ORTHOLOGUE AFUA_2G01790)"/>
    <property type="match status" value="1"/>
</dbReference>
<feature type="domain" description="C2" evidence="2">
    <location>
        <begin position="2"/>
        <end position="123"/>
    </location>
</feature>
<feature type="region of interest" description="Disordered" evidence="1">
    <location>
        <begin position="350"/>
        <end position="874"/>
    </location>
</feature>
<feature type="compositionally biased region" description="Polar residues" evidence="1">
    <location>
        <begin position="565"/>
        <end position="575"/>
    </location>
</feature>
<dbReference type="Gene3D" id="2.60.40.150">
    <property type="entry name" value="C2 domain"/>
    <property type="match status" value="1"/>
</dbReference>
<evidence type="ECO:0000313" key="4">
    <source>
        <dbReference type="Proteomes" id="UP000308549"/>
    </source>
</evidence>
<dbReference type="PROSITE" id="PS50004">
    <property type="entry name" value="C2"/>
    <property type="match status" value="1"/>
</dbReference>
<dbReference type="Proteomes" id="UP000308549">
    <property type="component" value="Unassembled WGS sequence"/>
</dbReference>
<feature type="region of interest" description="Disordered" evidence="1">
    <location>
        <begin position="149"/>
        <end position="306"/>
    </location>
</feature>
<evidence type="ECO:0000256" key="1">
    <source>
        <dbReference type="SAM" id="MobiDB-lite"/>
    </source>
</evidence>